<dbReference type="OrthoDB" id="288590at2759"/>
<dbReference type="Gene3D" id="2.60.120.330">
    <property type="entry name" value="B-lactam Antibiotic, Isopenicillin N Synthase, Chain"/>
    <property type="match status" value="1"/>
</dbReference>
<comment type="caution">
    <text evidence="4">The sequence shown here is derived from an EMBL/GenBank/DDBJ whole genome shotgun (WGS) entry which is preliminary data.</text>
</comment>
<organism evidence="4 5">
    <name type="scientific">Trichophyton verrucosum (strain HKI 0517)</name>
    <dbReference type="NCBI Taxonomy" id="663202"/>
    <lineage>
        <taxon>Eukaryota</taxon>
        <taxon>Fungi</taxon>
        <taxon>Dikarya</taxon>
        <taxon>Ascomycota</taxon>
        <taxon>Pezizomycotina</taxon>
        <taxon>Eurotiomycetes</taxon>
        <taxon>Eurotiomycetidae</taxon>
        <taxon>Onygenales</taxon>
        <taxon>Arthrodermataceae</taxon>
        <taxon>Trichophyton</taxon>
    </lineage>
</organism>
<evidence type="ECO:0000313" key="4">
    <source>
        <dbReference type="EMBL" id="EFE44830.1"/>
    </source>
</evidence>
<evidence type="ECO:0000256" key="1">
    <source>
        <dbReference type="ARBA" id="ARBA00008056"/>
    </source>
</evidence>
<evidence type="ECO:0000256" key="2">
    <source>
        <dbReference type="RuleBase" id="RU003682"/>
    </source>
</evidence>
<keyword evidence="2" id="KW-0560">Oxidoreductase</keyword>
<dbReference type="RefSeq" id="XP_003025441.1">
    <property type="nucleotide sequence ID" value="XM_003025395.1"/>
</dbReference>
<dbReference type="SUPFAM" id="SSF51197">
    <property type="entry name" value="Clavaminate synthase-like"/>
    <property type="match status" value="1"/>
</dbReference>
<dbReference type="PROSITE" id="PS51471">
    <property type="entry name" value="FE2OG_OXY"/>
    <property type="match status" value="1"/>
</dbReference>
<name>D4CZY7_TRIVH</name>
<protein>
    <recommendedName>
        <fullName evidence="3">Fe2OG dioxygenase domain-containing protein</fullName>
    </recommendedName>
</protein>
<dbReference type="PANTHER" id="PTHR47990">
    <property type="entry name" value="2-OXOGLUTARATE (2OG) AND FE(II)-DEPENDENT OXYGENASE SUPERFAMILY PROTEIN-RELATED"/>
    <property type="match status" value="1"/>
</dbReference>
<accession>D4CZY7</accession>
<dbReference type="InterPro" id="IPR027443">
    <property type="entry name" value="IPNS-like_sf"/>
</dbReference>
<evidence type="ECO:0000313" key="5">
    <source>
        <dbReference type="Proteomes" id="UP000008383"/>
    </source>
</evidence>
<dbReference type="KEGG" id="tve:TRV_00381"/>
<sequence>MEQNSPASVVKKVCYHALHRCMAYMYASLKFIDHIPCIDATLAQFLCCVGGVYQSKLVPQETPPRYPSKMTKEYVEPANIPVIDFRALTSENPQERKDALNQLDEAFQTYGFIYLSNHSIGQKLVDEAFSWSRRFFHLPDETKALCKHQTVAADHRGWAAVGTGFVSQDVWDKDEIEKLRKTAPIEQKEILEMGNPHSKGDPGESIVNRLLPEDVFPGFRAFIEKWWDACFKQQLQVLRALCEILEYTDLDYLGKQQDPSRSRNHMSWLYYLSQPVAPLRSGESNRLNTHTDFTQLTLLFQDMVGGLEVHDYNAGIFRPVLPKPGTMIVHVGDMLEKQSNGKWKSALHHVSAPSHLKYGDEKTNEDTVVERFFMSFYGTPQHDVMIEPIPGCEAAGKWQTLQWEPNMTAGAWIQKRVALEYGDGQQAPQVVSAA</sequence>
<proteinExistence type="inferred from homology"/>
<dbReference type="GO" id="GO:0044283">
    <property type="term" value="P:small molecule biosynthetic process"/>
    <property type="evidence" value="ECO:0007669"/>
    <property type="project" value="UniProtKB-ARBA"/>
</dbReference>
<dbReference type="Pfam" id="PF03171">
    <property type="entry name" value="2OG-FeII_Oxy"/>
    <property type="match status" value="1"/>
</dbReference>
<dbReference type="InterPro" id="IPR050231">
    <property type="entry name" value="Iron_ascorbate_oxido_reductase"/>
</dbReference>
<dbReference type="GO" id="GO:0046872">
    <property type="term" value="F:metal ion binding"/>
    <property type="evidence" value="ECO:0007669"/>
    <property type="project" value="UniProtKB-KW"/>
</dbReference>
<dbReference type="HOGENOM" id="CLU_010119_6_1_1"/>
<comment type="similarity">
    <text evidence="1 2">Belongs to the iron/ascorbate-dependent oxidoreductase family.</text>
</comment>
<dbReference type="GO" id="GO:0016491">
    <property type="term" value="F:oxidoreductase activity"/>
    <property type="evidence" value="ECO:0007669"/>
    <property type="project" value="UniProtKB-KW"/>
</dbReference>
<dbReference type="EMBL" id="ACYE01000020">
    <property type="protein sequence ID" value="EFE44830.1"/>
    <property type="molecule type" value="Genomic_DNA"/>
</dbReference>
<dbReference type="InterPro" id="IPR005123">
    <property type="entry name" value="Oxoglu/Fe-dep_dioxygenase_dom"/>
</dbReference>
<keyword evidence="2" id="KW-0408">Iron</keyword>
<dbReference type="InterPro" id="IPR026992">
    <property type="entry name" value="DIOX_N"/>
</dbReference>
<keyword evidence="5" id="KW-1185">Reference proteome</keyword>
<dbReference type="InterPro" id="IPR044861">
    <property type="entry name" value="IPNS-like_FE2OG_OXY"/>
</dbReference>
<keyword evidence="2" id="KW-0479">Metal-binding</keyword>
<dbReference type="Pfam" id="PF14226">
    <property type="entry name" value="DIOX_N"/>
    <property type="match status" value="1"/>
</dbReference>
<dbReference type="Proteomes" id="UP000008383">
    <property type="component" value="Unassembled WGS sequence"/>
</dbReference>
<gene>
    <name evidence="4" type="ORF">TRV_00381</name>
</gene>
<dbReference type="GeneID" id="9581667"/>
<evidence type="ECO:0000259" key="3">
    <source>
        <dbReference type="PROSITE" id="PS51471"/>
    </source>
</evidence>
<feature type="domain" description="Fe2OG dioxygenase" evidence="3">
    <location>
        <begin position="262"/>
        <end position="380"/>
    </location>
</feature>
<reference evidence="5" key="1">
    <citation type="journal article" date="2011" name="Genome Biol.">
        <title>Comparative and functional genomics provide insights into the pathogenicity of dermatophytic fungi.</title>
        <authorList>
            <person name="Burmester A."/>
            <person name="Shelest E."/>
            <person name="Gloeckner G."/>
            <person name="Heddergott C."/>
            <person name="Schindler S."/>
            <person name="Staib P."/>
            <person name="Heidel A."/>
            <person name="Felder M."/>
            <person name="Petzold A."/>
            <person name="Szafranski K."/>
            <person name="Feuermann M."/>
            <person name="Pedruzzi I."/>
            <person name="Priebe S."/>
            <person name="Groth M."/>
            <person name="Winkler R."/>
            <person name="Li W."/>
            <person name="Kniemeyer O."/>
            <person name="Schroeckh V."/>
            <person name="Hertweck C."/>
            <person name="Hube B."/>
            <person name="White T.C."/>
            <person name="Platzer M."/>
            <person name="Guthke R."/>
            <person name="Heitman J."/>
            <person name="Woestemeyer J."/>
            <person name="Zipfel P.F."/>
            <person name="Monod M."/>
            <person name="Brakhage A.A."/>
        </authorList>
    </citation>
    <scope>NUCLEOTIDE SEQUENCE [LARGE SCALE GENOMIC DNA]</scope>
    <source>
        <strain evidence="5">HKI 0517</strain>
    </source>
</reference>
<dbReference type="AlphaFoldDB" id="D4CZY7"/>